<evidence type="ECO:0000313" key="2">
    <source>
        <dbReference type="EMBL" id="OAG06343.1"/>
    </source>
</evidence>
<reference evidence="2 3" key="1">
    <citation type="submission" date="2016-05" db="EMBL/GenBank/DDBJ databases">
        <title>Comparative analysis of secretome profiles of manganese(II)-oxidizing ascomycete fungi.</title>
        <authorList>
            <consortium name="DOE Joint Genome Institute"/>
            <person name="Zeiner C.A."/>
            <person name="Purvine S.O."/>
            <person name="Zink E.M."/>
            <person name="Wu S."/>
            <person name="Pasa-Tolic L."/>
            <person name="Chaput D.L."/>
            <person name="Haridas S."/>
            <person name="Grigoriev I.V."/>
            <person name="Santelli C.M."/>
            <person name="Hansel C.M."/>
        </authorList>
    </citation>
    <scope>NUCLEOTIDE SEQUENCE [LARGE SCALE GENOMIC DNA]</scope>
    <source>
        <strain evidence="2 3">AP3s5-JAC2a</strain>
    </source>
</reference>
<sequence length="301" mass="33095">MSEFQSVVSRTVTKNKKAHNAGLAALVDTKAPVDGMLSGVIDLNKLTVDQGLGLLRGPKVSVVLGGKMVHPNVPVRAFIATSNKANDYFRHMPQRKQVNLPAGCATAEALKHVLNSTTTNKAIGNAEPLRIKGGQSFLDNVQVYAAGVALGMSAHVDHVARFLRVAISNELVSYENLTAMVTSLGTSDPIFQYLANDLARRRFQRAIGTAQDEIEFARYLNQHQNLKQAMADIDQKHANARKNAECMATRAKEREQYEQEKKADLEYHARVRALTKKLNQTKGGVVSLTHEEGELRRELGI</sequence>
<dbReference type="OrthoDB" id="3774342at2759"/>
<keyword evidence="1" id="KW-0175">Coiled coil</keyword>
<evidence type="ECO:0000313" key="3">
    <source>
        <dbReference type="Proteomes" id="UP000077069"/>
    </source>
</evidence>
<dbReference type="AlphaFoldDB" id="A0A177CFF6"/>
<dbReference type="Proteomes" id="UP000077069">
    <property type="component" value="Unassembled WGS sequence"/>
</dbReference>
<evidence type="ECO:0000256" key="1">
    <source>
        <dbReference type="SAM" id="Coils"/>
    </source>
</evidence>
<feature type="coiled-coil region" evidence="1">
    <location>
        <begin position="216"/>
        <end position="243"/>
    </location>
</feature>
<dbReference type="GeneID" id="28766394"/>
<dbReference type="EMBL" id="KV441552">
    <property type="protein sequence ID" value="OAG06343.1"/>
    <property type="molecule type" value="Genomic_DNA"/>
</dbReference>
<proteinExistence type="predicted"/>
<dbReference type="RefSeq" id="XP_018036708.1">
    <property type="nucleotide sequence ID" value="XM_018182908.1"/>
</dbReference>
<keyword evidence="3" id="KW-1185">Reference proteome</keyword>
<dbReference type="InParanoid" id="A0A177CFF6"/>
<protein>
    <submittedName>
        <fullName evidence="2">Uncharacterized protein</fullName>
    </submittedName>
</protein>
<name>A0A177CFF6_9PLEO</name>
<gene>
    <name evidence="2" type="ORF">CC84DRAFT_1217574</name>
</gene>
<accession>A0A177CFF6</accession>
<organism evidence="2 3">
    <name type="scientific">Paraphaeosphaeria sporulosa</name>
    <dbReference type="NCBI Taxonomy" id="1460663"/>
    <lineage>
        <taxon>Eukaryota</taxon>
        <taxon>Fungi</taxon>
        <taxon>Dikarya</taxon>
        <taxon>Ascomycota</taxon>
        <taxon>Pezizomycotina</taxon>
        <taxon>Dothideomycetes</taxon>
        <taxon>Pleosporomycetidae</taxon>
        <taxon>Pleosporales</taxon>
        <taxon>Massarineae</taxon>
        <taxon>Didymosphaeriaceae</taxon>
        <taxon>Paraphaeosphaeria</taxon>
    </lineage>
</organism>